<accession>A0AAD9JYV3</accession>
<feature type="region of interest" description="Disordered" evidence="1">
    <location>
        <begin position="46"/>
        <end position="137"/>
    </location>
</feature>
<evidence type="ECO:0000313" key="2">
    <source>
        <dbReference type="EMBL" id="KAK2161579.1"/>
    </source>
</evidence>
<dbReference type="GO" id="GO:0070737">
    <property type="term" value="F:protein-glycine ligase activity, elongating"/>
    <property type="evidence" value="ECO:0007669"/>
    <property type="project" value="TreeGrafter"/>
</dbReference>
<protein>
    <submittedName>
        <fullName evidence="2">Uncharacterized protein</fullName>
    </submittedName>
</protein>
<keyword evidence="3" id="KW-1185">Reference proteome</keyword>
<sequence length="320" mass="36644">MNGKRPENLSYSDFLLIETQASGASSSQLPSTNDWSLPVKEVPKINHVTDFQEKDNSTTNTTKRAWNTVPQSTIIAATEQTKRKKSSERTNSPRKSADSSQSKSSAKSEQNVHQRTNIEKSTSTTEHRENVNKTRISVTQQKEPTFFIGGGNGAALIEKILLDIGWKRVTEKYNENFKLKWVEARSMVNYGSFREGEQLVNRIPNCSLLTNKLGLLNSLQRYDRVNATINLKGNVKMRSSDFMPETYRVDDPIDRKLFLETYQDGETWICKPAGMNQGRGIYLVREIEEFKKILDERDDKIKKSKRPGVERIVQRYEVEV</sequence>
<dbReference type="InterPro" id="IPR027752">
    <property type="entry name" value="TTLL10"/>
</dbReference>
<dbReference type="Pfam" id="PF03133">
    <property type="entry name" value="TTL"/>
    <property type="match status" value="1"/>
</dbReference>
<comment type="caution">
    <text evidence="2">The sequence shown here is derived from an EMBL/GenBank/DDBJ whole genome shotgun (WGS) entry which is preliminary data.</text>
</comment>
<dbReference type="EMBL" id="JAODUP010000114">
    <property type="protein sequence ID" value="KAK2161579.1"/>
    <property type="molecule type" value="Genomic_DNA"/>
</dbReference>
<dbReference type="SUPFAM" id="SSF56059">
    <property type="entry name" value="Glutathione synthetase ATP-binding domain-like"/>
    <property type="match status" value="1"/>
</dbReference>
<dbReference type="PANTHER" id="PTHR46810">
    <property type="entry name" value="INACTIVE POLYGLYCYLASE TTLL10"/>
    <property type="match status" value="1"/>
</dbReference>
<dbReference type="Proteomes" id="UP001208570">
    <property type="component" value="Unassembled WGS sequence"/>
</dbReference>
<reference evidence="2" key="1">
    <citation type="journal article" date="2023" name="Mol. Biol. Evol.">
        <title>Third-Generation Sequencing Reveals the Adaptive Role of the Epigenome in Three Deep-Sea Polychaetes.</title>
        <authorList>
            <person name="Perez M."/>
            <person name="Aroh O."/>
            <person name="Sun Y."/>
            <person name="Lan Y."/>
            <person name="Juniper S.K."/>
            <person name="Young C.R."/>
            <person name="Angers B."/>
            <person name="Qian P.Y."/>
        </authorList>
    </citation>
    <scope>NUCLEOTIDE SEQUENCE</scope>
    <source>
        <strain evidence="2">P08H-3</strain>
    </source>
</reference>
<evidence type="ECO:0000256" key="1">
    <source>
        <dbReference type="SAM" id="MobiDB-lite"/>
    </source>
</evidence>
<organism evidence="2 3">
    <name type="scientific">Paralvinella palmiformis</name>
    <dbReference type="NCBI Taxonomy" id="53620"/>
    <lineage>
        <taxon>Eukaryota</taxon>
        <taxon>Metazoa</taxon>
        <taxon>Spiralia</taxon>
        <taxon>Lophotrochozoa</taxon>
        <taxon>Annelida</taxon>
        <taxon>Polychaeta</taxon>
        <taxon>Sedentaria</taxon>
        <taxon>Canalipalpata</taxon>
        <taxon>Terebellida</taxon>
        <taxon>Terebelliformia</taxon>
        <taxon>Alvinellidae</taxon>
        <taxon>Paralvinella</taxon>
    </lineage>
</organism>
<dbReference type="InterPro" id="IPR004344">
    <property type="entry name" value="TTL/TTLL_fam"/>
</dbReference>
<proteinExistence type="predicted"/>
<gene>
    <name evidence="2" type="ORF">LSH36_114g02014</name>
</gene>
<dbReference type="PANTHER" id="PTHR46810:SF1">
    <property type="entry name" value="INACTIVE POLYGLYCYLASE TTLL10"/>
    <property type="match status" value="1"/>
</dbReference>
<dbReference type="PROSITE" id="PS51221">
    <property type="entry name" value="TTL"/>
    <property type="match status" value="1"/>
</dbReference>
<evidence type="ECO:0000313" key="3">
    <source>
        <dbReference type="Proteomes" id="UP001208570"/>
    </source>
</evidence>
<feature type="compositionally biased region" description="Low complexity" evidence="1">
    <location>
        <begin position="98"/>
        <end position="108"/>
    </location>
</feature>
<name>A0AAD9JYV3_9ANNE</name>
<feature type="compositionally biased region" description="Polar residues" evidence="1">
    <location>
        <begin position="57"/>
        <end position="79"/>
    </location>
</feature>
<dbReference type="AlphaFoldDB" id="A0AAD9JYV3"/>